<feature type="region of interest" description="Disordered" evidence="1">
    <location>
        <begin position="401"/>
        <end position="420"/>
    </location>
</feature>
<accession>A0A0B2VVA2</accession>
<evidence type="ECO:0000313" key="2">
    <source>
        <dbReference type="EMBL" id="KHN84885.1"/>
    </source>
</evidence>
<proteinExistence type="predicted"/>
<dbReference type="AlphaFoldDB" id="A0A0B2VVA2"/>
<keyword evidence="3" id="KW-1185">Reference proteome</keyword>
<dbReference type="Proteomes" id="UP000031036">
    <property type="component" value="Unassembled WGS sequence"/>
</dbReference>
<keyword evidence="2" id="KW-0695">RNA-directed DNA polymerase</keyword>
<reference evidence="2 3" key="1">
    <citation type="submission" date="2014-11" db="EMBL/GenBank/DDBJ databases">
        <title>Genetic blueprint of the zoonotic pathogen Toxocara canis.</title>
        <authorList>
            <person name="Zhu X.-Q."/>
            <person name="Korhonen P.K."/>
            <person name="Cai H."/>
            <person name="Young N.D."/>
            <person name="Nejsum P."/>
            <person name="von Samson-Himmelstjerna G."/>
            <person name="Boag P.R."/>
            <person name="Tan P."/>
            <person name="Li Q."/>
            <person name="Min J."/>
            <person name="Yang Y."/>
            <person name="Wang X."/>
            <person name="Fang X."/>
            <person name="Hall R.S."/>
            <person name="Hofmann A."/>
            <person name="Sternberg P.W."/>
            <person name="Jex A.R."/>
            <person name="Gasser R.B."/>
        </authorList>
    </citation>
    <scope>NUCLEOTIDE SEQUENCE [LARGE SCALE GENOMIC DNA]</scope>
    <source>
        <strain evidence="2">PN_DK_2014</strain>
    </source>
</reference>
<keyword evidence="2" id="KW-0808">Transferase</keyword>
<dbReference type="GO" id="GO:0003964">
    <property type="term" value="F:RNA-directed DNA polymerase activity"/>
    <property type="evidence" value="ECO:0007669"/>
    <property type="project" value="UniProtKB-KW"/>
</dbReference>
<evidence type="ECO:0000256" key="1">
    <source>
        <dbReference type="SAM" id="MobiDB-lite"/>
    </source>
</evidence>
<evidence type="ECO:0000313" key="3">
    <source>
        <dbReference type="Proteomes" id="UP000031036"/>
    </source>
</evidence>
<protein>
    <submittedName>
        <fullName evidence="2">RNA-directed DNA polymerase from mobile element jockey</fullName>
    </submittedName>
</protein>
<organism evidence="2 3">
    <name type="scientific">Toxocara canis</name>
    <name type="common">Canine roundworm</name>
    <dbReference type="NCBI Taxonomy" id="6265"/>
    <lineage>
        <taxon>Eukaryota</taxon>
        <taxon>Metazoa</taxon>
        <taxon>Ecdysozoa</taxon>
        <taxon>Nematoda</taxon>
        <taxon>Chromadorea</taxon>
        <taxon>Rhabditida</taxon>
        <taxon>Spirurina</taxon>
        <taxon>Ascaridomorpha</taxon>
        <taxon>Ascaridoidea</taxon>
        <taxon>Toxocaridae</taxon>
        <taxon>Toxocara</taxon>
    </lineage>
</organism>
<comment type="caution">
    <text evidence="2">The sequence shown here is derived from an EMBL/GenBank/DDBJ whole genome shotgun (WGS) entry which is preliminary data.</text>
</comment>
<name>A0A0B2VVA2_TOXCA</name>
<sequence length="465" mass="52495">MPLCTSPSRFQPTSQLQFVPSEELGSTALELKRPEKFKSWAVNLLAGSSVAMKNRTADRRKFRGKEKRSINPIDLPMPMIVQQLQTTRSLELLSTKTAASNSVAVLEWDKSEQRSGRAKAICVFAVRRDDTCGNDSVEQSTEFRNEVNRNATQSRRREDLPTCDGAEKKQIHFPESNAAPRTQMVSEADHKSQALSQFLSDVLRCDMTKTDVRELWNAENRLAAGTDEFIFADTNATQHRPYISMFLPSCAISLVSADELRMRNIRKGGIEKNGLKLDIRNSPRSLSTQAFPGTAEKCCGELVRGTCKSEFFFFASSITLQADISKVESKKLFRRVFFQTAQMPRLVTTATTIEAGKDQEVLGRIRRKIFLEAAIKNDGRSAQKPRIHEVPCEAQPIPQWFKSPPRKQMKKDHSEHQYSRTSVAAERNELPCWGILQPSVGIDLLLCLQPIPISSHDLHYKLCFD</sequence>
<dbReference type="EMBL" id="JPKZ01000894">
    <property type="protein sequence ID" value="KHN84885.1"/>
    <property type="molecule type" value="Genomic_DNA"/>
</dbReference>
<keyword evidence="2" id="KW-0548">Nucleotidyltransferase</keyword>
<gene>
    <name evidence="2" type="primary">pol</name>
    <name evidence="2" type="ORF">Tcan_01587</name>
</gene>